<name>A0AAE1F4N6_PETCI</name>
<comment type="caution">
    <text evidence="1">The sequence shown here is derived from an EMBL/GenBank/DDBJ whole genome shotgun (WGS) entry which is preliminary data.</text>
</comment>
<accession>A0AAE1F4N6</accession>
<evidence type="ECO:0000313" key="2">
    <source>
        <dbReference type="Proteomes" id="UP001286313"/>
    </source>
</evidence>
<evidence type="ECO:0000313" key="1">
    <source>
        <dbReference type="EMBL" id="KAK3867449.1"/>
    </source>
</evidence>
<dbReference type="EMBL" id="JAWQEG010003197">
    <property type="protein sequence ID" value="KAK3867449.1"/>
    <property type="molecule type" value="Genomic_DNA"/>
</dbReference>
<proteinExistence type="predicted"/>
<organism evidence="1 2">
    <name type="scientific">Petrolisthes cinctipes</name>
    <name type="common">Flat porcelain crab</name>
    <dbReference type="NCBI Taxonomy" id="88211"/>
    <lineage>
        <taxon>Eukaryota</taxon>
        <taxon>Metazoa</taxon>
        <taxon>Ecdysozoa</taxon>
        <taxon>Arthropoda</taxon>
        <taxon>Crustacea</taxon>
        <taxon>Multicrustacea</taxon>
        <taxon>Malacostraca</taxon>
        <taxon>Eumalacostraca</taxon>
        <taxon>Eucarida</taxon>
        <taxon>Decapoda</taxon>
        <taxon>Pleocyemata</taxon>
        <taxon>Anomura</taxon>
        <taxon>Galatheoidea</taxon>
        <taxon>Porcellanidae</taxon>
        <taxon>Petrolisthes</taxon>
    </lineage>
</organism>
<protein>
    <submittedName>
        <fullName evidence="1">Uncharacterized protein</fullName>
    </submittedName>
</protein>
<gene>
    <name evidence="1" type="ORF">Pcinc_027083</name>
</gene>
<sequence length="235" mass="26647">MDRRNKTGGEVKLHILGFHRNIQGNPMQDCVLKIMTLQSSKSLCGLLRHEEYRTVATVPIPWRENSVGEWVSNSGSSGELDTVFMFNKPYEVTILPPTGASTPTRDMTTIFTTNSRNTRQRARLVKAGQIQVRFVLKEGKDTIRSAKVMVHGSKQDTQETQKQKGFMYKVIRVPAKKSVKWGPTTYFGCPTYHSSSHYADDASTFPYLSLERTLAHVSASRTSNLLYSWNMYTMI</sequence>
<dbReference type="AlphaFoldDB" id="A0AAE1F4N6"/>
<keyword evidence="2" id="KW-1185">Reference proteome</keyword>
<reference evidence="1" key="1">
    <citation type="submission" date="2023-10" db="EMBL/GenBank/DDBJ databases">
        <title>Genome assemblies of two species of porcelain crab, Petrolisthes cinctipes and Petrolisthes manimaculis (Anomura: Porcellanidae).</title>
        <authorList>
            <person name="Angst P."/>
        </authorList>
    </citation>
    <scope>NUCLEOTIDE SEQUENCE</scope>
    <source>
        <strain evidence="1">PB745_01</strain>
        <tissue evidence="1">Gill</tissue>
    </source>
</reference>
<dbReference type="Proteomes" id="UP001286313">
    <property type="component" value="Unassembled WGS sequence"/>
</dbReference>